<dbReference type="GO" id="GO:0005829">
    <property type="term" value="C:cytosol"/>
    <property type="evidence" value="ECO:0007669"/>
    <property type="project" value="TreeGrafter"/>
</dbReference>
<dbReference type="InterPro" id="IPR017508">
    <property type="entry name" value="HipA_N1"/>
</dbReference>
<evidence type="ECO:0000256" key="3">
    <source>
        <dbReference type="ARBA" id="ARBA00022777"/>
    </source>
</evidence>
<dbReference type="InterPro" id="IPR052028">
    <property type="entry name" value="HipA_Ser/Thr_kinase"/>
</dbReference>
<dbReference type="Proteomes" id="UP000501366">
    <property type="component" value="Chromosome"/>
</dbReference>
<name>A0A6G8JJV5_9PAST</name>
<dbReference type="KEGG" id="mgra:A4G16_08275"/>
<dbReference type="Pfam" id="PF13657">
    <property type="entry name" value="Couple_hipA"/>
    <property type="match status" value="1"/>
</dbReference>
<protein>
    <submittedName>
        <fullName evidence="6">Phosphatidylinositol kinase</fullName>
    </submittedName>
</protein>
<keyword evidence="2" id="KW-0808">Transferase</keyword>
<dbReference type="PANTHER" id="PTHR37419:SF8">
    <property type="entry name" value="TOXIN YJJJ"/>
    <property type="match status" value="1"/>
</dbReference>
<keyword evidence="3 6" id="KW-0418">Kinase</keyword>
<accession>A0A6G8JJV5</accession>
<sequence>MRFYVVKLQKTVHLNVLSTLVDGRKIKVGELAENRQGIFFAYDDHYRQYFPHLSLSPFKLRFEPDLQLAPKEPHNGLHGVFADSLPDGWGMLLQDRFFAANGIDFYRISPLDRLAFVGEKGIGALSFEPQTENSTEDVSLTELGKNAEQLFGGQTEEVLNALIQAGSSGGARPKAQIFIPPQQTNICRTVAQQGDEAWIVKFTSKNLPLQFEEGLCEAAYLSMAETAQLQPVEWQLLNQQTQPWLAVKRFDYLAETGGRVHTHSLCGLLDASHRMSSMDYFGLLKATKLLCHSRRASQLQFRRAIFNLFTLNQDDHTKNWAFVQDEQGNWPPSPAYDITFSPLRHGEHSTAFGIYGTKPPLNVIQELADVAGFNDWSEAKAVIGEIVASIAAFSNAAKQLGIRQTTISQIQKSLNRVWQENRGLLE</sequence>
<comment type="similarity">
    <text evidence="1">Belongs to the HipA Ser/Thr kinase family.</text>
</comment>
<dbReference type="Pfam" id="PF07804">
    <property type="entry name" value="HipA_C"/>
    <property type="match status" value="1"/>
</dbReference>
<dbReference type="GO" id="GO:0004674">
    <property type="term" value="F:protein serine/threonine kinase activity"/>
    <property type="evidence" value="ECO:0007669"/>
    <property type="project" value="TreeGrafter"/>
</dbReference>
<evidence type="ECO:0000313" key="6">
    <source>
        <dbReference type="EMBL" id="QIM67359.1"/>
    </source>
</evidence>
<dbReference type="AlphaFoldDB" id="A0A6G8JJV5"/>
<feature type="domain" description="HipA-like C-terminal" evidence="4">
    <location>
        <begin position="167"/>
        <end position="391"/>
    </location>
</feature>
<evidence type="ECO:0000256" key="2">
    <source>
        <dbReference type="ARBA" id="ARBA00022679"/>
    </source>
</evidence>
<proteinExistence type="inferred from homology"/>
<dbReference type="PANTHER" id="PTHR37419">
    <property type="entry name" value="SERINE/THREONINE-PROTEIN KINASE TOXIN HIPA"/>
    <property type="match status" value="1"/>
</dbReference>
<evidence type="ECO:0000256" key="1">
    <source>
        <dbReference type="ARBA" id="ARBA00010164"/>
    </source>
</evidence>
<evidence type="ECO:0000313" key="7">
    <source>
        <dbReference type="Proteomes" id="UP000501366"/>
    </source>
</evidence>
<organism evidence="6 7">
    <name type="scientific">Mannheimia granulomatis</name>
    <dbReference type="NCBI Taxonomy" id="85402"/>
    <lineage>
        <taxon>Bacteria</taxon>
        <taxon>Pseudomonadati</taxon>
        <taxon>Pseudomonadota</taxon>
        <taxon>Gammaproteobacteria</taxon>
        <taxon>Pasteurellales</taxon>
        <taxon>Pasteurellaceae</taxon>
        <taxon>Mannheimia</taxon>
    </lineage>
</organism>
<reference evidence="6 7" key="1">
    <citation type="submission" date="2016-03" db="EMBL/GenBank/DDBJ databases">
        <authorList>
            <person name="Bojesen A.M."/>
            <person name="Planet P."/>
            <person name="Hansen M.J."/>
        </authorList>
    </citation>
    <scope>NUCLEOTIDE SEQUENCE [LARGE SCALE GENOMIC DNA]</scope>
    <source>
        <strain evidence="6 7">B 234/94</strain>
    </source>
</reference>
<evidence type="ECO:0000259" key="4">
    <source>
        <dbReference type="Pfam" id="PF07804"/>
    </source>
</evidence>
<dbReference type="Gene3D" id="1.10.1070.20">
    <property type="match status" value="1"/>
</dbReference>
<feature type="domain" description="HipA N-terminal subdomain 1" evidence="5">
    <location>
        <begin position="25"/>
        <end position="127"/>
    </location>
</feature>
<dbReference type="EMBL" id="CP015030">
    <property type="protein sequence ID" value="QIM67359.1"/>
    <property type="molecule type" value="Genomic_DNA"/>
</dbReference>
<dbReference type="InterPro" id="IPR012893">
    <property type="entry name" value="HipA-like_C"/>
</dbReference>
<gene>
    <name evidence="6" type="ORF">A4G16_08275</name>
</gene>
<evidence type="ECO:0000259" key="5">
    <source>
        <dbReference type="Pfam" id="PF13657"/>
    </source>
</evidence>